<dbReference type="AlphaFoldDB" id="A0A8S4MUG7"/>
<keyword evidence="6" id="KW-0106">Calcium</keyword>
<dbReference type="InterPro" id="IPR018097">
    <property type="entry name" value="EGF_Ca-bd_CS"/>
</dbReference>
<dbReference type="PROSITE" id="PS00010">
    <property type="entry name" value="ASX_HYDROXYL"/>
    <property type="match status" value="1"/>
</dbReference>
<feature type="domain" description="EGF-like" evidence="10">
    <location>
        <begin position="74"/>
        <end position="115"/>
    </location>
</feature>
<dbReference type="Pfam" id="PF07645">
    <property type="entry name" value="EGF_CA"/>
    <property type="match status" value="1"/>
</dbReference>
<accession>A0A8S4MUG7</accession>
<keyword evidence="2" id="KW-0964">Secreted</keyword>
<keyword evidence="5" id="KW-0677">Repeat</keyword>
<dbReference type="SMART" id="SM00179">
    <property type="entry name" value="EGF_CA"/>
    <property type="match status" value="3"/>
</dbReference>
<reference evidence="11" key="1">
    <citation type="submission" date="2022-03" db="EMBL/GenBank/DDBJ databases">
        <authorList>
            <person name="Martin C."/>
        </authorList>
    </citation>
    <scope>NUCLEOTIDE SEQUENCE</scope>
</reference>
<comment type="caution">
    <text evidence="9">Lacks conserved residue(s) required for the propagation of feature annotation.</text>
</comment>
<dbReference type="GO" id="GO:0005509">
    <property type="term" value="F:calcium ion binding"/>
    <property type="evidence" value="ECO:0007669"/>
    <property type="project" value="InterPro"/>
</dbReference>
<dbReference type="Gene3D" id="2.10.25.10">
    <property type="entry name" value="Laminin"/>
    <property type="match status" value="3"/>
</dbReference>
<evidence type="ECO:0000313" key="12">
    <source>
        <dbReference type="Proteomes" id="UP000749559"/>
    </source>
</evidence>
<dbReference type="InterPro" id="IPR000742">
    <property type="entry name" value="EGF"/>
</dbReference>
<evidence type="ECO:0000256" key="6">
    <source>
        <dbReference type="ARBA" id="ARBA00022837"/>
    </source>
</evidence>
<dbReference type="FunFam" id="2.10.25.10:FF:000240">
    <property type="entry name" value="Vitamin K-dependent protein S"/>
    <property type="match status" value="1"/>
</dbReference>
<dbReference type="CDD" id="cd00054">
    <property type="entry name" value="EGF_CA"/>
    <property type="match status" value="1"/>
</dbReference>
<dbReference type="OrthoDB" id="6229058at2759"/>
<comment type="subcellular location">
    <subcellularLocation>
        <location evidence="1">Secreted</location>
    </subcellularLocation>
</comment>
<evidence type="ECO:0000256" key="4">
    <source>
        <dbReference type="ARBA" id="ARBA00022729"/>
    </source>
</evidence>
<name>A0A8S4MUG7_OWEFU</name>
<dbReference type="FunFam" id="2.10.25.10:FF:000038">
    <property type="entry name" value="Fibrillin 2"/>
    <property type="match status" value="1"/>
</dbReference>
<dbReference type="InterPro" id="IPR009030">
    <property type="entry name" value="Growth_fac_rcpt_cys_sf"/>
</dbReference>
<keyword evidence="4" id="KW-0732">Signal</keyword>
<evidence type="ECO:0000256" key="2">
    <source>
        <dbReference type="ARBA" id="ARBA00022525"/>
    </source>
</evidence>
<dbReference type="Pfam" id="PF12947">
    <property type="entry name" value="EGF_3"/>
    <property type="match status" value="1"/>
</dbReference>
<keyword evidence="7" id="KW-1015">Disulfide bond</keyword>
<dbReference type="Proteomes" id="UP000749559">
    <property type="component" value="Unassembled WGS sequence"/>
</dbReference>
<evidence type="ECO:0000256" key="9">
    <source>
        <dbReference type="PROSITE-ProRule" id="PRU00076"/>
    </source>
</evidence>
<dbReference type="PROSITE" id="PS01186">
    <property type="entry name" value="EGF_2"/>
    <property type="match status" value="1"/>
</dbReference>
<dbReference type="EMBL" id="CAIIXF020000001">
    <property type="protein sequence ID" value="CAH1772470.1"/>
    <property type="molecule type" value="Genomic_DNA"/>
</dbReference>
<feature type="non-terminal residue" evidence="11">
    <location>
        <position position="1"/>
    </location>
</feature>
<dbReference type="PROSITE" id="PS50026">
    <property type="entry name" value="EGF_3"/>
    <property type="match status" value="1"/>
</dbReference>
<dbReference type="InterPro" id="IPR001881">
    <property type="entry name" value="EGF-like_Ca-bd_dom"/>
</dbReference>
<evidence type="ECO:0000256" key="8">
    <source>
        <dbReference type="ARBA" id="ARBA00023180"/>
    </source>
</evidence>
<dbReference type="InterPro" id="IPR000152">
    <property type="entry name" value="EGF-type_Asp/Asn_hydroxyl_site"/>
</dbReference>
<gene>
    <name evidence="11" type="ORF">OFUS_LOCUS234</name>
</gene>
<keyword evidence="3 9" id="KW-0245">EGF-like domain</keyword>
<keyword evidence="8" id="KW-0325">Glycoprotein</keyword>
<keyword evidence="12" id="KW-1185">Reference proteome</keyword>
<dbReference type="GO" id="GO:0005576">
    <property type="term" value="C:extracellular region"/>
    <property type="evidence" value="ECO:0007669"/>
    <property type="project" value="UniProtKB-SubCell"/>
</dbReference>
<dbReference type="InterPro" id="IPR026823">
    <property type="entry name" value="cEGF"/>
</dbReference>
<dbReference type="Pfam" id="PF12662">
    <property type="entry name" value="cEGF"/>
    <property type="match status" value="1"/>
</dbReference>
<comment type="caution">
    <text evidence="11">The sequence shown here is derived from an EMBL/GenBank/DDBJ whole genome shotgun (WGS) entry which is preliminary data.</text>
</comment>
<evidence type="ECO:0000256" key="7">
    <source>
        <dbReference type="ARBA" id="ARBA00023157"/>
    </source>
</evidence>
<evidence type="ECO:0000313" key="11">
    <source>
        <dbReference type="EMBL" id="CAH1772470.1"/>
    </source>
</evidence>
<organism evidence="11 12">
    <name type="scientific">Owenia fusiformis</name>
    <name type="common">Polychaete worm</name>
    <dbReference type="NCBI Taxonomy" id="6347"/>
    <lineage>
        <taxon>Eukaryota</taxon>
        <taxon>Metazoa</taxon>
        <taxon>Spiralia</taxon>
        <taxon>Lophotrochozoa</taxon>
        <taxon>Annelida</taxon>
        <taxon>Polychaeta</taxon>
        <taxon>Sedentaria</taxon>
        <taxon>Canalipalpata</taxon>
        <taxon>Sabellida</taxon>
        <taxon>Oweniida</taxon>
        <taxon>Oweniidae</taxon>
        <taxon>Owenia</taxon>
    </lineage>
</organism>
<sequence>TECINTEGNYICKCLAGYLPNTWNPRECVNIDEQVYPERGTCGCEQGCIDTPGSYKCTCKPGYILMADGKGCLDVNECRAGVDNACSPLAQCNNLDGSYECVCRDGYYGNGFICSGK</sequence>
<dbReference type="PANTHER" id="PTHR24034:SF204">
    <property type="entry name" value="ADHESION G PROTEIN-COUPLED RECEPTOR E1"/>
    <property type="match status" value="1"/>
</dbReference>
<dbReference type="InterPro" id="IPR024731">
    <property type="entry name" value="NELL2-like_EGF"/>
</dbReference>
<protein>
    <recommendedName>
        <fullName evidence="10">EGF-like domain-containing protein</fullName>
    </recommendedName>
</protein>
<evidence type="ECO:0000256" key="3">
    <source>
        <dbReference type="ARBA" id="ARBA00022536"/>
    </source>
</evidence>
<dbReference type="SUPFAM" id="SSF57184">
    <property type="entry name" value="Growth factor receptor domain"/>
    <property type="match status" value="1"/>
</dbReference>
<dbReference type="PANTHER" id="PTHR24034">
    <property type="entry name" value="EGF-LIKE DOMAIN-CONTAINING PROTEIN"/>
    <property type="match status" value="1"/>
</dbReference>
<evidence type="ECO:0000256" key="5">
    <source>
        <dbReference type="ARBA" id="ARBA00022737"/>
    </source>
</evidence>
<dbReference type="InterPro" id="IPR049883">
    <property type="entry name" value="NOTCH1_EGF-like"/>
</dbReference>
<evidence type="ECO:0000259" key="10">
    <source>
        <dbReference type="PROSITE" id="PS50026"/>
    </source>
</evidence>
<dbReference type="InterPro" id="IPR050751">
    <property type="entry name" value="ECM_structural_protein"/>
</dbReference>
<dbReference type="SMART" id="SM00181">
    <property type="entry name" value="EGF"/>
    <property type="match status" value="2"/>
</dbReference>
<dbReference type="PROSITE" id="PS01187">
    <property type="entry name" value="EGF_CA"/>
    <property type="match status" value="1"/>
</dbReference>
<evidence type="ECO:0000256" key="1">
    <source>
        <dbReference type="ARBA" id="ARBA00004613"/>
    </source>
</evidence>
<proteinExistence type="predicted"/>